<dbReference type="PROSITE" id="PS50851">
    <property type="entry name" value="CHEW"/>
    <property type="match status" value="1"/>
</dbReference>
<dbReference type="GO" id="GO:0006935">
    <property type="term" value="P:chemotaxis"/>
    <property type="evidence" value="ECO:0007669"/>
    <property type="project" value="UniProtKB-KW"/>
</dbReference>
<proteinExistence type="predicted"/>
<dbReference type="Gene3D" id="2.30.30.40">
    <property type="entry name" value="SH3 Domains"/>
    <property type="match status" value="1"/>
</dbReference>
<organism evidence="6 7">
    <name type="scientific">Trichlorobacter thiogenes</name>
    <dbReference type="NCBI Taxonomy" id="115783"/>
    <lineage>
        <taxon>Bacteria</taxon>
        <taxon>Pseudomonadati</taxon>
        <taxon>Thermodesulfobacteriota</taxon>
        <taxon>Desulfuromonadia</taxon>
        <taxon>Geobacterales</taxon>
        <taxon>Geobacteraceae</taxon>
        <taxon>Trichlorobacter</taxon>
    </lineage>
</organism>
<dbReference type="FunFam" id="2.40.50.180:FF:000002">
    <property type="entry name" value="Chemotaxis protein CheW"/>
    <property type="match status" value="1"/>
</dbReference>
<dbReference type="RefSeq" id="WP_078790397.1">
    <property type="nucleotide sequence ID" value="NZ_FUWR01000011.1"/>
</dbReference>
<protein>
    <recommendedName>
        <fullName evidence="2">Chemotaxis protein CheW</fullName>
    </recommendedName>
</protein>
<comment type="subcellular location">
    <subcellularLocation>
        <location evidence="1">Cytoplasm</location>
    </subcellularLocation>
</comment>
<keyword evidence="3" id="KW-0963">Cytoplasm</keyword>
<evidence type="ECO:0000313" key="6">
    <source>
        <dbReference type="EMBL" id="SJZ95830.1"/>
    </source>
</evidence>
<dbReference type="GO" id="GO:0007165">
    <property type="term" value="P:signal transduction"/>
    <property type="evidence" value="ECO:0007669"/>
    <property type="project" value="InterPro"/>
</dbReference>
<dbReference type="PANTHER" id="PTHR22617:SF41">
    <property type="entry name" value="CHEMOTAXIS SIGNAL TRANSDUCTION SYSTEM ADAPTOR PROTEIN CHEW"/>
    <property type="match status" value="1"/>
</dbReference>
<dbReference type="Proteomes" id="UP000190102">
    <property type="component" value="Unassembled WGS sequence"/>
</dbReference>
<keyword evidence="4" id="KW-0145">Chemotaxis</keyword>
<dbReference type="OrthoDB" id="9790406at2"/>
<sequence>MSVSTITETVQYLTFKLADEIFALDVAKVREILEYTTITKVPQTPEFMRGVINLRGSVVPVIDMRLKFGMSATDQTINTCIIVVEVTLEGDTTILGALADSVQEVVEMEPEQIEPAPHIGTRLNTEFIKGMGKHEEHFVMILDIDKVFSEQEMAALQTSGTTE</sequence>
<evidence type="ECO:0000313" key="7">
    <source>
        <dbReference type="Proteomes" id="UP000190102"/>
    </source>
</evidence>
<dbReference type="AlphaFoldDB" id="A0A1T4PW93"/>
<feature type="domain" description="CheW-like" evidence="5">
    <location>
        <begin position="9"/>
        <end position="153"/>
    </location>
</feature>
<evidence type="ECO:0000256" key="1">
    <source>
        <dbReference type="ARBA" id="ARBA00004496"/>
    </source>
</evidence>
<dbReference type="PANTHER" id="PTHR22617">
    <property type="entry name" value="CHEMOTAXIS SENSOR HISTIDINE KINASE-RELATED"/>
    <property type="match status" value="1"/>
</dbReference>
<evidence type="ECO:0000256" key="2">
    <source>
        <dbReference type="ARBA" id="ARBA00021483"/>
    </source>
</evidence>
<dbReference type="InterPro" id="IPR002545">
    <property type="entry name" value="CheW-lke_dom"/>
</dbReference>
<dbReference type="InterPro" id="IPR036061">
    <property type="entry name" value="CheW-like_dom_sf"/>
</dbReference>
<dbReference type="CDD" id="cd00732">
    <property type="entry name" value="CheW"/>
    <property type="match status" value="1"/>
</dbReference>
<dbReference type="STRING" id="115783.SAMN02745119_02118"/>
<name>A0A1T4PW93_9BACT</name>
<dbReference type="GO" id="GO:0005829">
    <property type="term" value="C:cytosol"/>
    <property type="evidence" value="ECO:0007669"/>
    <property type="project" value="TreeGrafter"/>
</dbReference>
<dbReference type="SUPFAM" id="SSF50341">
    <property type="entry name" value="CheW-like"/>
    <property type="match status" value="1"/>
</dbReference>
<dbReference type="InterPro" id="IPR039315">
    <property type="entry name" value="CheW"/>
</dbReference>
<reference evidence="7" key="1">
    <citation type="submission" date="2017-02" db="EMBL/GenBank/DDBJ databases">
        <authorList>
            <person name="Varghese N."/>
            <person name="Submissions S."/>
        </authorList>
    </citation>
    <scope>NUCLEOTIDE SEQUENCE [LARGE SCALE GENOMIC DNA]</scope>
    <source>
        <strain evidence="7">ATCC BAA-34</strain>
    </source>
</reference>
<dbReference type="Pfam" id="PF01584">
    <property type="entry name" value="CheW"/>
    <property type="match status" value="1"/>
</dbReference>
<gene>
    <name evidence="6" type="ORF">SAMN02745119_02118</name>
</gene>
<accession>A0A1T4PW93</accession>
<dbReference type="Gene3D" id="2.40.50.180">
    <property type="entry name" value="CheA-289, Domain 4"/>
    <property type="match status" value="1"/>
</dbReference>
<dbReference type="EMBL" id="FUWR01000011">
    <property type="protein sequence ID" value="SJZ95830.1"/>
    <property type="molecule type" value="Genomic_DNA"/>
</dbReference>
<dbReference type="SMART" id="SM00260">
    <property type="entry name" value="CheW"/>
    <property type="match status" value="1"/>
</dbReference>
<keyword evidence="7" id="KW-1185">Reference proteome</keyword>
<evidence type="ECO:0000256" key="3">
    <source>
        <dbReference type="ARBA" id="ARBA00022490"/>
    </source>
</evidence>
<evidence type="ECO:0000259" key="5">
    <source>
        <dbReference type="PROSITE" id="PS50851"/>
    </source>
</evidence>
<evidence type="ECO:0000256" key="4">
    <source>
        <dbReference type="ARBA" id="ARBA00022500"/>
    </source>
</evidence>